<dbReference type="CDD" id="cd07710">
    <property type="entry name" value="arylsulfatase_Sdsa1-like_MBL-fold"/>
    <property type="match status" value="1"/>
</dbReference>
<dbReference type="AlphaFoldDB" id="A0A2T3NJH1"/>
<evidence type="ECO:0000256" key="1">
    <source>
        <dbReference type="ARBA" id="ARBA00022723"/>
    </source>
</evidence>
<keyword evidence="3" id="KW-0862">Zinc</keyword>
<evidence type="ECO:0000256" key="4">
    <source>
        <dbReference type="ARBA" id="ARBA00033751"/>
    </source>
</evidence>
<dbReference type="OrthoDB" id="9815874at2"/>
<feature type="chain" id="PRO_5015401805" evidence="6">
    <location>
        <begin position="21"/>
        <end position="680"/>
    </location>
</feature>
<dbReference type="GO" id="GO:0046983">
    <property type="term" value="F:protein dimerization activity"/>
    <property type="evidence" value="ECO:0007669"/>
    <property type="project" value="InterPro"/>
</dbReference>
<dbReference type="InterPro" id="IPR001279">
    <property type="entry name" value="Metallo-B-lactamas"/>
</dbReference>
<dbReference type="GO" id="GO:0018909">
    <property type="term" value="P:dodecyl sulfate metabolic process"/>
    <property type="evidence" value="ECO:0007669"/>
    <property type="project" value="InterPro"/>
</dbReference>
<dbReference type="SUPFAM" id="SSF55718">
    <property type="entry name" value="SCP-like"/>
    <property type="match status" value="1"/>
</dbReference>
<dbReference type="GO" id="GO:0030288">
    <property type="term" value="C:outer membrane-bounded periplasmic space"/>
    <property type="evidence" value="ECO:0007669"/>
    <property type="project" value="TreeGrafter"/>
</dbReference>
<dbReference type="InterPro" id="IPR052195">
    <property type="entry name" value="Bact_Alkyl/Aryl-Sulfatase"/>
</dbReference>
<dbReference type="Pfam" id="PF00753">
    <property type="entry name" value="Lactamase_B"/>
    <property type="match status" value="1"/>
</dbReference>
<gene>
    <name evidence="8" type="ORF">C9J01_00975</name>
</gene>
<proteinExistence type="inferred from homology"/>
<sequence length="680" mass="75282">MKTSLLAFSVISAISFGAFANHLGEGEEHLINYSNLLEYKGKPASEHTIAANNVLSKKLPWNDRSVIERQKHGLIAEFGDHPAGEILRRYAFLDGAIDVSADAVPETVNPSIYHQAAQNFLANGLYKVADGVYQLRGADVTNLTFYRTDNGYVVHDPALTVEAVQHAMDFARTHLPKINGEVKVTGVLYSHNHIDHFGGVRGLWEDGKLPEGVPVIGPRSFLKELIDEGILAGNAMNRRSQYQYGTTLTPSETGIVDSAIGLGAFGGNMSLILPTEEVQEDKKVINIDGVDFEITNVPYAEAPAGMIVWVEKYKSLNTGELTYDGMHNLYTLRGAKVRDGLLWSKYLAEMLVNYGDRVDHIVAAHSAPVISNEYVNHYLALQRDNYGFIHNQSLRLANHGVNINDVGRKLEQIVPQSQEQAWFTNGYHGSYSHNARAVLNLYLGYYDSNPTNLNPLLTQDKSCTYVEASGADTMFNAAKGHFNAGRYQQATMLFNDLVQCDPNNVKYRLAMADSLEQQGYQSETMAWRNSYLQGAYELRTNEIKDPIKTTSADVLANTPTSAVLDLLAVRLNAPKAEELAMDVSFQIVHPDIEEVYYGTIANANMSSVKVSDKQDNVDMTVTIDRADLTRVLLGRATFEQMIKFGVAKIEGQADILDQLNAVLDDFSLDFEVLPMPIKAD</sequence>
<evidence type="ECO:0000256" key="6">
    <source>
        <dbReference type="SAM" id="SignalP"/>
    </source>
</evidence>
<dbReference type="Gene3D" id="1.25.40.880">
    <property type="entry name" value="Alkyl sulfatase, dimerisation domain"/>
    <property type="match status" value="1"/>
</dbReference>
<keyword evidence="6" id="KW-0732">Signal</keyword>
<dbReference type="PANTHER" id="PTHR43223:SF1">
    <property type="entry name" value="ALKYL_ARYL-SULFATASE BDS1"/>
    <property type="match status" value="1"/>
</dbReference>
<evidence type="ECO:0000259" key="7">
    <source>
        <dbReference type="SMART" id="SM00849"/>
    </source>
</evidence>
<dbReference type="InterPro" id="IPR036527">
    <property type="entry name" value="SCP2_sterol-bd_dom_sf"/>
</dbReference>
<dbReference type="InterPro" id="IPR036866">
    <property type="entry name" value="RibonucZ/Hydroxyglut_hydro"/>
</dbReference>
<dbReference type="RefSeq" id="WP_107296240.1">
    <property type="nucleotide sequence ID" value="NZ_PYMB01000001.1"/>
</dbReference>
<dbReference type="Gene3D" id="3.30.1050.10">
    <property type="entry name" value="SCP2 sterol-binding domain"/>
    <property type="match status" value="1"/>
</dbReference>
<evidence type="ECO:0000256" key="2">
    <source>
        <dbReference type="ARBA" id="ARBA00022801"/>
    </source>
</evidence>
<organism evidence="8 9">
    <name type="scientific">Photobacterium rosenbergii</name>
    <dbReference type="NCBI Taxonomy" id="294936"/>
    <lineage>
        <taxon>Bacteria</taxon>
        <taxon>Pseudomonadati</taxon>
        <taxon>Pseudomonadota</taxon>
        <taxon>Gammaproteobacteria</taxon>
        <taxon>Vibrionales</taxon>
        <taxon>Vibrionaceae</taxon>
        <taxon>Photobacterium</taxon>
    </lineage>
</organism>
<evidence type="ECO:0000256" key="3">
    <source>
        <dbReference type="ARBA" id="ARBA00022833"/>
    </source>
</evidence>
<keyword evidence="5" id="KW-0802">TPR repeat</keyword>
<comment type="caution">
    <text evidence="8">The sequence shown here is derived from an EMBL/GenBank/DDBJ whole genome shotgun (WGS) entry which is preliminary data.</text>
</comment>
<dbReference type="InterPro" id="IPR038536">
    <property type="entry name" value="Alkyl/aryl-sulf_dimr_sf"/>
</dbReference>
<keyword evidence="2" id="KW-0378">Hydrolase</keyword>
<feature type="domain" description="Metallo-beta-lactamase" evidence="7">
    <location>
        <begin position="140"/>
        <end position="365"/>
    </location>
</feature>
<dbReference type="GO" id="GO:0046872">
    <property type="term" value="F:metal ion binding"/>
    <property type="evidence" value="ECO:0007669"/>
    <property type="project" value="UniProtKB-KW"/>
</dbReference>
<feature type="repeat" description="TPR" evidence="5">
    <location>
        <begin position="471"/>
        <end position="504"/>
    </location>
</feature>
<reference evidence="8 9" key="1">
    <citation type="submission" date="2018-03" db="EMBL/GenBank/DDBJ databases">
        <title>Whole genome sequencing of Histamine producing bacteria.</title>
        <authorList>
            <person name="Butler K."/>
        </authorList>
    </citation>
    <scope>NUCLEOTIDE SEQUENCE [LARGE SCALE GENOMIC DNA]</scope>
    <source>
        <strain evidence="8 9">DSM 19138</strain>
    </source>
</reference>
<dbReference type="Proteomes" id="UP000241346">
    <property type="component" value="Unassembled WGS sequence"/>
</dbReference>
<evidence type="ECO:0000313" key="8">
    <source>
        <dbReference type="EMBL" id="PSW15620.1"/>
    </source>
</evidence>
<evidence type="ECO:0000313" key="9">
    <source>
        <dbReference type="Proteomes" id="UP000241346"/>
    </source>
</evidence>
<dbReference type="SMART" id="SM00849">
    <property type="entry name" value="Lactamase_B"/>
    <property type="match status" value="1"/>
</dbReference>
<feature type="signal peptide" evidence="6">
    <location>
        <begin position="1"/>
        <end position="20"/>
    </location>
</feature>
<dbReference type="PANTHER" id="PTHR43223">
    <property type="entry name" value="ALKYL/ARYL-SULFATASE"/>
    <property type="match status" value="1"/>
</dbReference>
<dbReference type="PROSITE" id="PS50005">
    <property type="entry name" value="TPR"/>
    <property type="match status" value="1"/>
</dbReference>
<dbReference type="InterPro" id="IPR019734">
    <property type="entry name" value="TPR_rpt"/>
</dbReference>
<keyword evidence="1" id="KW-0479">Metal-binding</keyword>
<dbReference type="InterPro" id="IPR029228">
    <property type="entry name" value="Alkyl_sulf_dimr"/>
</dbReference>
<comment type="similarity">
    <text evidence="4">Belongs to the metallo-beta-lactamase superfamily. Type III sulfatase family.</text>
</comment>
<dbReference type="InterPro" id="IPR029229">
    <property type="entry name" value="Alkyl_sulf_C"/>
</dbReference>
<dbReference type="Pfam" id="PF14864">
    <property type="entry name" value="Alkyl_sulf_C"/>
    <property type="match status" value="1"/>
</dbReference>
<dbReference type="SUPFAM" id="SSF56281">
    <property type="entry name" value="Metallo-hydrolase/oxidoreductase"/>
    <property type="match status" value="1"/>
</dbReference>
<name>A0A2T3NJH1_9GAMM</name>
<evidence type="ECO:0000256" key="5">
    <source>
        <dbReference type="PROSITE-ProRule" id="PRU00339"/>
    </source>
</evidence>
<dbReference type="Pfam" id="PF14863">
    <property type="entry name" value="Alkyl_sulf_dimr"/>
    <property type="match status" value="1"/>
</dbReference>
<dbReference type="EMBL" id="PYMB01000001">
    <property type="protein sequence ID" value="PSW15620.1"/>
    <property type="molecule type" value="Genomic_DNA"/>
</dbReference>
<protein>
    <submittedName>
        <fullName evidence="8">Alkyl/aryl-sulfatase</fullName>
    </submittedName>
</protein>
<dbReference type="Gene3D" id="3.60.15.30">
    <property type="entry name" value="Metallo-beta-lactamase domain"/>
    <property type="match status" value="1"/>
</dbReference>
<dbReference type="InterPro" id="IPR044097">
    <property type="entry name" value="Bds1/SdsA1_MBL-fold"/>
</dbReference>
<accession>A0A2T3NJH1</accession>
<dbReference type="GO" id="GO:0018741">
    <property type="term" value="F:linear primary-alkylsulfatase activity"/>
    <property type="evidence" value="ECO:0007669"/>
    <property type="project" value="InterPro"/>
</dbReference>